<dbReference type="InterPro" id="IPR025646">
    <property type="entry name" value="DUF4350"/>
</dbReference>
<dbReference type="EMBL" id="MASW01000001">
    <property type="protein sequence ID" value="PXY32485.1"/>
    <property type="molecule type" value="Genomic_DNA"/>
</dbReference>
<dbReference type="Pfam" id="PF14258">
    <property type="entry name" value="DUF4350"/>
    <property type="match status" value="1"/>
</dbReference>
<accession>A0A2V4BAU5</accession>
<feature type="domain" description="DUF4350" evidence="1">
    <location>
        <begin position="46"/>
        <end position="201"/>
    </location>
</feature>
<dbReference type="RefSeq" id="WP_112280511.1">
    <property type="nucleotide sequence ID" value="NZ_MASW01000001.1"/>
</dbReference>
<dbReference type="Proteomes" id="UP000249915">
    <property type="component" value="Unassembled WGS sequence"/>
</dbReference>
<comment type="caution">
    <text evidence="2">The sequence shown here is derived from an EMBL/GenBank/DDBJ whole genome shotgun (WGS) entry which is preliminary data.</text>
</comment>
<evidence type="ECO:0000313" key="3">
    <source>
        <dbReference type="Proteomes" id="UP000249915"/>
    </source>
</evidence>
<evidence type="ECO:0000313" key="2">
    <source>
        <dbReference type="EMBL" id="PXY32485.1"/>
    </source>
</evidence>
<gene>
    <name evidence="2" type="ORF">BAY60_09525</name>
</gene>
<proteinExistence type="predicted"/>
<sequence length="360" mass="36674">MSTSVSPDARTVWRAVRTPALIVLLVCAAGIVLALARSAGGPPLDPRSADPAGGRALARLLDRQGVTVEPTYTSAGLRPAGATLLVTDPDLVDPATLSRLAGQAAHVVLVEPGDEALTAVAPAVSRENGLAVTTREPGCALAAATAAGPVTIGGTGYQARRTCYDGAIAQSGRVTVVGGPQAFGNDALGEQGNAALALRLLGERQRLVWYVPSAGDPGLAGGQESLYDLLPGAWVFGAVQAGVAVVLLALWRARRLGPVVTEPLPVVVRAAETVEGRARLYRRAGATGHAADALRRASLGRLRGRLGLGADAGPQTVLAAIAARTGRDVGPLLYGPPPEGDAALVRLADALDALENEVRQ</sequence>
<dbReference type="OrthoDB" id="5241668at2"/>
<organism evidence="2 3">
    <name type="scientific">Prauserella muralis</name>
    <dbReference type="NCBI Taxonomy" id="588067"/>
    <lineage>
        <taxon>Bacteria</taxon>
        <taxon>Bacillati</taxon>
        <taxon>Actinomycetota</taxon>
        <taxon>Actinomycetes</taxon>
        <taxon>Pseudonocardiales</taxon>
        <taxon>Pseudonocardiaceae</taxon>
        <taxon>Prauserella</taxon>
    </lineage>
</organism>
<dbReference type="AlphaFoldDB" id="A0A2V4BAU5"/>
<reference evidence="2 3" key="1">
    <citation type="submission" date="2016-07" db="EMBL/GenBank/DDBJ databases">
        <title>Draft genome sequence of Prauserella muralis DSM 45305, isolated from a mould-covered wall in an indoor environment.</title>
        <authorList>
            <person name="Ruckert C."/>
            <person name="Albersmeier A."/>
            <person name="Jiang C.-L."/>
            <person name="Jiang Y."/>
            <person name="Kalinowski J."/>
            <person name="Schneider O."/>
            <person name="Winkler A."/>
            <person name="Zotchev S.B."/>
        </authorList>
    </citation>
    <scope>NUCLEOTIDE SEQUENCE [LARGE SCALE GENOMIC DNA]</scope>
    <source>
        <strain evidence="2 3">DSM 45305</strain>
    </source>
</reference>
<name>A0A2V4BAU5_9PSEU</name>
<keyword evidence="3" id="KW-1185">Reference proteome</keyword>
<evidence type="ECO:0000259" key="1">
    <source>
        <dbReference type="Pfam" id="PF14258"/>
    </source>
</evidence>
<protein>
    <recommendedName>
        <fullName evidence="1">DUF4350 domain-containing protein</fullName>
    </recommendedName>
</protein>